<keyword evidence="3" id="KW-1185">Reference proteome</keyword>
<sequence length="150" mass="16449">MNISVGIYDLFAYAIPGSLYLSLLIYLSDRQSWLDAEGLAKLPTPLLIAIALILSYVLGHLTYPIASLLDRIPRGRFDAAMDAVRRAFVERAPGERAEALSRTDLFLIQAGAEIHHPEAVAESAAWRSFTTWSSCTTWCPAPPSSADELV</sequence>
<comment type="caution">
    <text evidence="2">The sequence shown here is derived from an EMBL/GenBank/DDBJ whole genome shotgun (WGS) entry which is preliminary data.</text>
</comment>
<accession>A0A917TSR3</accession>
<dbReference type="Proteomes" id="UP000608890">
    <property type="component" value="Unassembled WGS sequence"/>
</dbReference>
<keyword evidence="1" id="KW-0812">Transmembrane</keyword>
<proteinExistence type="predicted"/>
<dbReference type="AlphaFoldDB" id="A0A917TSR3"/>
<evidence type="ECO:0000256" key="1">
    <source>
        <dbReference type="SAM" id="Phobius"/>
    </source>
</evidence>
<evidence type="ECO:0000313" key="2">
    <source>
        <dbReference type="EMBL" id="GGM33406.1"/>
    </source>
</evidence>
<organism evidence="2 3">
    <name type="scientific">Micromonospora sonchi</name>
    <dbReference type="NCBI Taxonomy" id="1763543"/>
    <lineage>
        <taxon>Bacteria</taxon>
        <taxon>Bacillati</taxon>
        <taxon>Actinomycetota</taxon>
        <taxon>Actinomycetes</taxon>
        <taxon>Micromonosporales</taxon>
        <taxon>Micromonosporaceae</taxon>
        <taxon>Micromonospora</taxon>
    </lineage>
</organism>
<gene>
    <name evidence="2" type="ORF">GCM10011608_17350</name>
</gene>
<evidence type="ECO:0000313" key="3">
    <source>
        <dbReference type="Proteomes" id="UP000608890"/>
    </source>
</evidence>
<keyword evidence="1" id="KW-0472">Membrane</keyword>
<dbReference type="RefSeq" id="WP_189042308.1">
    <property type="nucleotide sequence ID" value="NZ_BMNB01000006.1"/>
</dbReference>
<dbReference type="EMBL" id="BMNB01000006">
    <property type="protein sequence ID" value="GGM33406.1"/>
    <property type="molecule type" value="Genomic_DNA"/>
</dbReference>
<name>A0A917TSR3_9ACTN</name>
<feature type="transmembrane region" description="Helical" evidence="1">
    <location>
        <begin position="7"/>
        <end position="26"/>
    </location>
</feature>
<reference evidence="2" key="1">
    <citation type="journal article" date="2014" name="Int. J. Syst. Evol. Microbiol.">
        <title>Complete genome sequence of Corynebacterium casei LMG S-19264T (=DSM 44701T), isolated from a smear-ripened cheese.</title>
        <authorList>
            <consortium name="US DOE Joint Genome Institute (JGI-PGF)"/>
            <person name="Walter F."/>
            <person name="Albersmeier A."/>
            <person name="Kalinowski J."/>
            <person name="Ruckert C."/>
        </authorList>
    </citation>
    <scope>NUCLEOTIDE SEQUENCE</scope>
    <source>
        <strain evidence="2">CGMCC 4.7312</strain>
    </source>
</reference>
<feature type="transmembrane region" description="Helical" evidence="1">
    <location>
        <begin position="46"/>
        <end position="66"/>
    </location>
</feature>
<reference evidence="2" key="2">
    <citation type="submission" date="2020-09" db="EMBL/GenBank/DDBJ databases">
        <authorList>
            <person name="Sun Q."/>
            <person name="Zhou Y."/>
        </authorList>
    </citation>
    <scope>NUCLEOTIDE SEQUENCE</scope>
    <source>
        <strain evidence="2">CGMCC 4.7312</strain>
    </source>
</reference>
<keyword evidence="1" id="KW-1133">Transmembrane helix</keyword>
<protein>
    <submittedName>
        <fullName evidence="2">Uncharacterized protein</fullName>
    </submittedName>
</protein>